<name>A0ABV8FJC4_9ACTN</name>
<dbReference type="RefSeq" id="WP_378532092.1">
    <property type="nucleotide sequence ID" value="NZ_JBHSBH010000007.1"/>
</dbReference>
<evidence type="ECO:0000313" key="1">
    <source>
        <dbReference type="EMBL" id="MFC3996231.1"/>
    </source>
</evidence>
<evidence type="ECO:0000313" key="2">
    <source>
        <dbReference type="Proteomes" id="UP001595847"/>
    </source>
</evidence>
<accession>A0ABV8FJC4</accession>
<protein>
    <recommendedName>
        <fullName evidence="3">Transposase</fullName>
    </recommendedName>
</protein>
<dbReference type="EMBL" id="JBHSBH010000007">
    <property type="protein sequence ID" value="MFC3996231.1"/>
    <property type="molecule type" value="Genomic_DNA"/>
</dbReference>
<organism evidence="1 2">
    <name type="scientific">Nocardiopsis sediminis</name>
    <dbReference type="NCBI Taxonomy" id="1778267"/>
    <lineage>
        <taxon>Bacteria</taxon>
        <taxon>Bacillati</taxon>
        <taxon>Actinomycetota</taxon>
        <taxon>Actinomycetes</taxon>
        <taxon>Streptosporangiales</taxon>
        <taxon>Nocardiopsidaceae</taxon>
        <taxon>Nocardiopsis</taxon>
    </lineage>
</organism>
<gene>
    <name evidence="1" type="ORF">ACFOVU_09920</name>
</gene>
<proteinExistence type="predicted"/>
<sequence length="129" mass="13738">MKLVAQVKLMPASGHDADALAATLRACNRAATWVSATAHARGLFRRNELQQAVYHDTKATFALAAQPAVRTIKKVVDAYTTLKANIKAGNLGPEGSKRRTKAQATPVVLIAHRGGAVWQRGAVNRPSTA</sequence>
<keyword evidence="2" id="KW-1185">Reference proteome</keyword>
<reference evidence="2" key="1">
    <citation type="journal article" date="2019" name="Int. J. Syst. Evol. Microbiol.">
        <title>The Global Catalogue of Microorganisms (GCM) 10K type strain sequencing project: providing services to taxonomists for standard genome sequencing and annotation.</title>
        <authorList>
            <consortium name="The Broad Institute Genomics Platform"/>
            <consortium name="The Broad Institute Genome Sequencing Center for Infectious Disease"/>
            <person name="Wu L."/>
            <person name="Ma J."/>
        </authorList>
    </citation>
    <scope>NUCLEOTIDE SEQUENCE [LARGE SCALE GENOMIC DNA]</scope>
    <source>
        <strain evidence="2">TBRC 1826</strain>
    </source>
</reference>
<comment type="caution">
    <text evidence="1">The sequence shown here is derived from an EMBL/GenBank/DDBJ whole genome shotgun (WGS) entry which is preliminary data.</text>
</comment>
<dbReference type="Proteomes" id="UP001595847">
    <property type="component" value="Unassembled WGS sequence"/>
</dbReference>
<evidence type="ECO:0008006" key="3">
    <source>
        <dbReference type="Google" id="ProtNLM"/>
    </source>
</evidence>